<dbReference type="GO" id="GO:0046872">
    <property type="term" value="F:metal ion binding"/>
    <property type="evidence" value="ECO:0007669"/>
    <property type="project" value="UniProtKB-KW"/>
</dbReference>
<evidence type="ECO:0000256" key="2">
    <source>
        <dbReference type="ARBA" id="ARBA00022519"/>
    </source>
</evidence>
<dbReference type="PANTHER" id="PTHR34990">
    <property type="entry name" value="UDP-2,3-DIACYLGLUCOSAMINE HYDROLASE-RELATED"/>
    <property type="match status" value="1"/>
</dbReference>
<keyword evidence="3" id="KW-0479">Metal-binding</keyword>
<accession>A0A1M7ACL7</accession>
<organism evidence="7 8">
    <name type="scientific">Anaerocolumna jejuensis DSM 15929</name>
    <dbReference type="NCBI Taxonomy" id="1121322"/>
    <lineage>
        <taxon>Bacteria</taxon>
        <taxon>Bacillati</taxon>
        <taxon>Bacillota</taxon>
        <taxon>Clostridia</taxon>
        <taxon>Lachnospirales</taxon>
        <taxon>Lachnospiraceae</taxon>
        <taxon>Anaerocolumna</taxon>
    </lineage>
</organism>
<keyword evidence="4" id="KW-0472">Membrane</keyword>
<evidence type="ECO:0000313" key="8">
    <source>
        <dbReference type="Proteomes" id="UP000184386"/>
    </source>
</evidence>
<name>A0A1M7ACL7_9FIRM</name>
<dbReference type="EMBL" id="FRAC01000032">
    <property type="protein sequence ID" value="SHL40437.1"/>
    <property type="molecule type" value="Genomic_DNA"/>
</dbReference>
<evidence type="ECO:0000256" key="3">
    <source>
        <dbReference type="ARBA" id="ARBA00022723"/>
    </source>
</evidence>
<keyword evidence="5" id="KW-0464">Manganese</keyword>
<evidence type="ECO:0000259" key="6">
    <source>
        <dbReference type="Pfam" id="PF00149"/>
    </source>
</evidence>
<evidence type="ECO:0000256" key="4">
    <source>
        <dbReference type="ARBA" id="ARBA00023136"/>
    </source>
</evidence>
<gene>
    <name evidence="7" type="ORF">SAMN02745136_04814</name>
</gene>
<dbReference type="AlphaFoldDB" id="A0A1M7ACL7"/>
<dbReference type="InterPro" id="IPR004843">
    <property type="entry name" value="Calcineurin-like_PHP"/>
</dbReference>
<dbReference type="GO" id="GO:0008758">
    <property type="term" value="F:UDP-2,3-diacylglucosamine hydrolase activity"/>
    <property type="evidence" value="ECO:0007669"/>
    <property type="project" value="TreeGrafter"/>
</dbReference>
<dbReference type="STRING" id="1121322.SAMN02745136_04814"/>
<feature type="domain" description="Calcineurin-like phosphoesterase" evidence="6">
    <location>
        <begin position="24"/>
        <end position="231"/>
    </location>
</feature>
<dbReference type="InterPro" id="IPR029052">
    <property type="entry name" value="Metallo-depent_PP-like"/>
</dbReference>
<evidence type="ECO:0000313" key="7">
    <source>
        <dbReference type="EMBL" id="SHL40437.1"/>
    </source>
</evidence>
<reference evidence="7 8" key="1">
    <citation type="submission" date="2016-11" db="EMBL/GenBank/DDBJ databases">
        <authorList>
            <person name="Jaros S."/>
            <person name="Januszkiewicz K."/>
            <person name="Wedrychowicz H."/>
        </authorList>
    </citation>
    <scope>NUCLEOTIDE SEQUENCE [LARGE SCALE GENOMIC DNA]</scope>
    <source>
        <strain evidence="7 8">DSM 15929</strain>
    </source>
</reference>
<dbReference type="PANTHER" id="PTHR34990:SF2">
    <property type="entry name" value="BLL8164 PROTEIN"/>
    <property type="match status" value="1"/>
</dbReference>
<evidence type="ECO:0000256" key="5">
    <source>
        <dbReference type="ARBA" id="ARBA00023211"/>
    </source>
</evidence>
<keyword evidence="1" id="KW-1003">Cell membrane</keyword>
<dbReference type="GO" id="GO:0016020">
    <property type="term" value="C:membrane"/>
    <property type="evidence" value="ECO:0007669"/>
    <property type="project" value="GOC"/>
</dbReference>
<dbReference type="OrthoDB" id="9773199at2"/>
<dbReference type="Proteomes" id="UP000184386">
    <property type="component" value="Unassembled WGS sequence"/>
</dbReference>
<dbReference type="RefSeq" id="WP_073279723.1">
    <property type="nucleotide sequence ID" value="NZ_FRAC01000032.1"/>
</dbReference>
<keyword evidence="8" id="KW-1185">Reference proteome</keyword>
<dbReference type="Pfam" id="PF00149">
    <property type="entry name" value="Metallophos"/>
    <property type="match status" value="1"/>
</dbReference>
<dbReference type="SUPFAM" id="SSF56300">
    <property type="entry name" value="Metallo-dependent phosphatases"/>
    <property type="match status" value="1"/>
</dbReference>
<protein>
    <submittedName>
        <fullName evidence="7">UDP-2,3-diacylglucosamine pyrophosphatase LpxH</fullName>
    </submittedName>
</protein>
<keyword evidence="2" id="KW-0997">Cell inner membrane</keyword>
<proteinExistence type="predicted"/>
<evidence type="ECO:0000256" key="1">
    <source>
        <dbReference type="ARBA" id="ARBA00022475"/>
    </source>
</evidence>
<dbReference type="GO" id="GO:0009245">
    <property type="term" value="P:lipid A biosynthetic process"/>
    <property type="evidence" value="ECO:0007669"/>
    <property type="project" value="TreeGrafter"/>
</dbReference>
<dbReference type="Gene3D" id="3.60.21.10">
    <property type="match status" value="1"/>
</dbReference>
<sequence>MFTEQRLTQAYKTAKVEYFDKNSKYIIFSDCHRGDDSASDEFAKNQHVFLHALDYYYNNGYTYIEAGDGDELWEYTDFNYIRLAHSDVFLGMKKFANEGRLIFLFGNHNIYLKKSKYVRKNYYSFYDEYKQKRQSLFKNLIPHEAIVLKHRKTGQEILVVHGHQGDLMNDQLWFISMIMLRYIWRFLHVVGLHNPASPAKNLYKRHKIEKNYKVWINKNKRMLICGHTHRPHFPKVKELPYFNTGCCIHSKGLTGIEIINDTINLVEWRVKADEDGALNIVRTIVRGPEKICKYQQCNFPLK</sequence>
<dbReference type="InterPro" id="IPR043461">
    <property type="entry name" value="LpxH-like"/>
</dbReference>